<dbReference type="InterPro" id="IPR015853">
    <property type="entry name" value="ABC_transpr_FbpC"/>
</dbReference>
<dbReference type="PROSITE" id="PS00211">
    <property type="entry name" value="ABC_TRANSPORTER_1"/>
    <property type="match status" value="1"/>
</dbReference>
<evidence type="ECO:0000256" key="4">
    <source>
        <dbReference type="ARBA" id="ARBA00022741"/>
    </source>
</evidence>
<dbReference type="CDD" id="cd03259">
    <property type="entry name" value="ABC_Carb_Solutes_like"/>
    <property type="match status" value="1"/>
</dbReference>
<keyword evidence="10" id="KW-1185">Reference proteome</keyword>
<evidence type="ECO:0000256" key="8">
    <source>
        <dbReference type="ARBA" id="ARBA00023136"/>
    </source>
</evidence>
<dbReference type="InterPro" id="IPR003593">
    <property type="entry name" value="AAA+_ATPase"/>
</dbReference>
<keyword evidence="8" id="KW-0472">Membrane</keyword>
<protein>
    <submittedName>
        <fullName evidence="9">ABC transporter</fullName>
    </submittedName>
</protein>
<dbReference type="Pfam" id="PF00005">
    <property type="entry name" value="ABC_tran"/>
    <property type="match status" value="1"/>
</dbReference>
<evidence type="ECO:0000256" key="2">
    <source>
        <dbReference type="ARBA" id="ARBA00022475"/>
    </source>
</evidence>
<dbReference type="RefSeq" id="WP_261919561.1">
    <property type="nucleotide sequence ID" value="NZ_CP022011.1"/>
</dbReference>
<proteinExistence type="predicted"/>
<accession>A0A8E3S829</accession>
<dbReference type="PANTHER" id="PTHR42781:SF4">
    <property type="entry name" value="SPERMIDINE_PUTRESCINE IMPORT ATP-BINDING PROTEIN POTA"/>
    <property type="match status" value="1"/>
</dbReference>
<dbReference type="GO" id="GO:0005524">
    <property type="term" value="F:ATP binding"/>
    <property type="evidence" value="ECO:0007669"/>
    <property type="project" value="UniProtKB-KW"/>
</dbReference>
<dbReference type="InterPro" id="IPR017871">
    <property type="entry name" value="ABC_transporter-like_CS"/>
</dbReference>
<gene>
    <name evidence="9" type="ORF">CEP48_02530</name>
</gene>
<evidence type="ECO:0000313" key="9">
    <source>
        <dbReference type="EMBL" id="QDJ14358.1"/>
    </source>
</evidence>
<dbReference type="GO" id="GO:0015697">
    <property type="term" value="P:quaternary ammonium group transport"/>
    <property type="evidence" value="ECO:0007669"/>
    <property type="project" value="UniProtKB-ARBA"/>
</dbReference>
<dbReference type="PANTHER" id="PTHR42781">
    <property type="entry name" value="SPERMIDINE/PUTRESCINE IMPORT ATP-BINDING PROTEIN POTA"/>
    <property type="match status" value="1"/>
</dbReference>
<dbReference type="InterPro" id="IPR027417">
    <property type="entry name" value="P-loop_NTPase"/>
</dbReference>
<keyword evidence="1" id="KW-0813">Transport</keyword>
<evidence type="ECO:0000313" key="10">
    <source>
        <dbReference type="Proteomes" id="UP000955338"/>
    </source>
</evidence>
<name>A0A8E3S829_9PAST</name>
<dbReference type="SMART" id="SM00382">
    <property type="entry name" value="AAA"/>
    <property type="match status" value="1"/>
</dbReference>
<keyword evidence="7" id="KW-0406">Ion transport</keyword>
<dbReference type="Gene3D" id="3.40.50.300">
    <property type="entry name" value="P-loop containing nucleotide triphosphate hydrolases"/>
    <property type="match status" value="1"/>
</dbReference>
<reference evidence="9" key="1">
    <citation type="submission" date="2017-06" db="EMBL/GenBank/DDBJ databases">
        <title>Genome sequencing of pathogenic and non-pathogenic strains within Bisgaard taxon 40.</title>
        <authorList>
            <person name="Ladner J.T."/>
            <person name="Lovett S.P."/>
            <person name="Koroleva G."/>
            <person name="Lorch J.M."/>
        </authorList>
    </citation>
    <scope>NUCLEOTIDE SEQUENCE</scope>
    <source>
        <strain evidence="9">27576-1-I1</strain>
    </source>
</reference>
<dbReference type="InterPro" id="IPR008995">
    <property type="entry name" value="Mo/tungstate-bd_C_term_dom"/>
</dbReference>
<dbReference type="AlphaFoldDB" id="A0A8E3S829"/>
<dbReference type="Gene3D" id="2.40.50.100">
    <property type="match status" value="1"/>
</dbReference>
<dbReference type="GO" id="GO:0016887">
    <property type="term" value="F:ATP hydrolysis activity"/>
    <property type="evidence" value="ECO:0007669"/>
    <property type="project" value="InterPro"/>
</dbReference>
<dbReference type="FunFam" id="3.40.50.300:FF:000425">
    <property type="entry name" value="Probable ABC transporter, ATP-binding subunit"/>
    <property type="match status" value="1"/>
</dbReference>
<keyword evidence="6" id="KW-0408">Iron</keyword>
<dbReference type="PROSITE" id="PS50893">
    <property type="entry name" value="ABC_TRANSPORTER_2"/>
    <property type="match status" value="1"/>
</dbReference>
<dbReference type="SUPFAM" id="SSF50331">
    <property type="entry name" value="MOP-like"/>
    <property type="match status" value="1"/>
</dbReference>
<organism evidence="9 10">
    <name type="scientific">Mergibacter septicus</name>
    <dbReference type="NCBI Taxonomy" id="221402"/>
    <lineage>
        <taxon>Bacteria</taxon>
        <taxon>Pseudomonadati</taxon>
        <taxon>Pseudomonadota</taxon>
        <taxon>Gammaproteobacteria</taxon>
        <taxon>Pasteurellales</taxon>
        <taxon>Pasteurellaceae</taxon>
        <taxon>Mergibacter</taxon>
    </lineage>
</organism>
<keyword evidence="5" id="KW-0067">ATP-binding</keyword>
<keyword evidence="3" id="KW-0410">Iron transport</keyword>
<sequence>MKTLTLNAISCRYDRQTVLENLNLELEGDDIVCLLGASGCGKTTLLKAIAGLLPLTQGEILLKEKALHHIPLEQRQIGLIFQDYALFPHLTVAENIIFGLCYQPACCKGKVLRKMTDLVQLTGLEQRYPHELSGGQQQRVAIARALACEPQLLLLDEPFSNIDSQVRYQLIAEMRQILKQHAIPAIFVTHSKDEAFIFADKLALMDQGKIVQFGSPQQLYQFPNSRFVAEFLGKTNYFPCHFQSETHYHTPLGHFDLEQPAKFADRVDGNIQAGMQAEWLLRPEMLRLSSVDDPSLANVTLKQRLFLGGVSRYLVEVDNQMDNQAKPQLWLQCCEPYTVGSRLRLTIRPHQKVFFTPR</sequence>
<dbReference type="InterPro" id="IPR050093">
    <property type="entry name" value="ABC_SmlMolc_Importer"/>
</dbReference>
<evidence type="ECO:0000256" key="5">
    <source>
        <dbReference type="ARBA" id="ARBA00022840"/>
    </source>
</evidence>
<dbReference type="SUPFAM" id="SSF52540">
    <property type="entry name" value="P-loop containing nucleoside triphosphate hydrolases"/>
    <property type="match status" value="1"/>
</dbReference>
<dbReference type="GO" id="GO:0043190">
    <property type="term" value="C:ATP-binding cassette (ABC) transporter complex"/>
    <property type="evidence" value="ECO:0007669"/>
    <property type="project" value="InterPro"/>
</dbReference>
<dbReference type="Pfam" id="PF08402">
    <property type="entry name" value="TOBE_2"/>
    <property type="match status" value="1"/>
</dbReference>
<evidence type="ECO:0000256" key="6">
    <source>
        <dbReference type="ARBA" id="ARBA00023004"/>
    </source>
</evidence>
<evidence type="ECO:0000256" key="7">
    <source>
        <dbReference type="ARBA" id="ARBA00023065"/>
    </source>
</evidence>
<evidence type="ECO:0000256" key="1">
    <source>
        <dbReference type="ARBA" id="ARBA00022448"/>
    </source>
</evidence>
<dbReference type="InterPro" id="IPR013611">
    <property type="entry name" value="Transp-assoc_OB_typ2"/>
</dbReference>
<dbReference type="InterPro" id="IPR003439">
    <property type="entry name" value="ABC_transporter-like_ATP-bd"/>
</dbReference>
<dbReference type="Proteomes" id="UP000955338">
    <property type="component" value="Chromosome"/>
</dbReference>
<keyword evidence="4" id="KW-0547">Nucleotide-binding</keyword>
<dbReference type="GO" id="GO:0015408">
    <property type="term" value="F:ABC-type ferric iron transporter activity"/>
    <property type="evidence" value="ECO:0007669"/>
    <property type="project" value="InterPro"/>
</dbReference>
<keyword evidence="2" id="KW-1003">Cell membrane</keyword>
<evidence type="ECO:0000256" key="3">
    <source>
        <dbReference type="ARBA" id="ARBA00022496"/>
    </source>
</evidence>
<dbReference type="EMBL" id="CP022011">
    <property type="protein sequence ID" value="QDJ14358.1"/>
    <property type="molecule type" value="Genomic_DNA"/>
</dbReference>